<dbReference type="AlphaFoldDB" id="A0A1I3QA42"/>
<sequence>MEIFQQQLHSNNIGKLFRVKTDYIFNLVVMYSPTMELVQTIFQICGSGIDRLQQLHHILINSIVKALWR</sequence>
<proteinExistence type="predicted"/>
<gene>
    <name evidence="1" type="ORF">SAMN05443661_12135</name>
</gene>
<dbReference type="EMBL" id="FORO01000021">
    <property type="protein sequence ID" value="SFJ30580.1"/>
    <property type="molecule type" value="Genomic_DNA"/>
</dbReference>
<reference evidence="1 2" key="1">
    <citation type="submission" date="2016-10" db="EMBL/GenBank/DDBJ databases">
        <authorList>
            <person name="de Groot N.N."/>
        </authorList>
    </citation>
    <scope>NUCLEOTIDE SEQUENCE [LARGE SCALE GENOMIC DNA]</scope>
    <source>
        <strain evidence="1 2">SP2</strain>
    </source>
</reference>
<evidence type="ECO:0000313" key="2">
    <source>
        <dbReference type="Proteomes" id="UP000182829"/>
    </source>
</evidence>
<accession>A0A1I3QA42</accession>
<evidence type="ECO:0000313" key="1">
    <source>
        <dbReference type="EMBL" id="SFJ30580.1"/>
    </source>
</evidence>
<organism evidence="1 2">
    <name type="scientific">Natronobacterium gregoryi</name>
    <dbReference type="NCBI Taxonomy" id="44930"/>
    <lineage>
        <taxon>Archaea</taxon>
        <taxon>Methanobacteriati</taxon>
        <taxon>Methanobacteriota</taxon>
        <taxon>Stenosarchaea group</taxon>
        <taxon>Halobacteria</taxon>
        <taxon>Halobacteriales</taxon>
        <taxon>Natrialbaceae</taxon>
        <taxon>Natronobacterium</taxon>
    </lineage>
</organism>
<dbReference type="Proteomes" id="UP000182829">
    <property type="component" value="Unassembled WGS sequence"/>
</dbReference>
<name>A0A1I3QA42_9EURY</name>
<protein>
    <submittedName>
        <fullName evidence="1">Uncharacterized protein</fullName>
    </submittedName>
</protein>